<protein>
    <submittedName>
        <fullName evidence="2">Uncharacterized protein</fullName>
    </submittedName>
</protein>
<comment type="caution">
    <text evidence="2">The sequence shown here is derived from an EMBL/GenBank/DDBJ whole genome shotgun (WGS) entry which is preliminary data.</text>
</comment>
<proteinExistence type="predicted"/>
<gene>
    <name evidence="2" type="ORF">ACFQ00_07685</name>
</gene>
<evidence type="ECO:0000313" key="2">
    <source>
        <dbReference type="EMBL" id="MFD0848199.1"/>
    </source>
</evidence>
<accession>A0ABW3C2S8</accession>
<organism evidence="2 3">
    <name type="scientific">Sphingosinicella xenopeptidilytica</name>
    <dbReference type="NCBI Taxonomy" id="364098"/>
    <lineage>
        <taxon>Bacteria</taxon>
        <taxon>Pseudomonadati</taxon>
        <taxon>Pseudomonadota</taxon>
        <taxon>Alphaproteobacteria</taxon>
        <taxon>Sphingomonadales</taxon>
        <taxon>Sphingosinicellaceae</taxon>
        <taxon>Sphingosinicella</taxon>
    </lineage>
</organism>
<reference evidence="3" key="1">
    <citation type="journal article" date="2019" name="Int. J. Syst. Evol. Microbiol.">
        <title>The Global Catalogue of Microorganisms (GCM) 10K type strain sequencing project: providing services to taxonomists for standard genome sequencing and annotation.</title>
        <authorList>
            <consortium name="The Broad Institute Genomics Platform"/>
            <consortium name="The Broad Institute Genome Sequencing Center for Infectious Disease"/>
            <person name="Wu L."/>
            <person name="Ma J."/>
        </authorList>
    </citation>
    <scope>NUCLEOTIDE SEQUENCE [LARGE SCALE GENOMIC DNA]</scope>
    <source>
        <strain evidence="3">CCUG 52537</strain>
    </source>
</reference>
<evidence type="ECO:0000256" key="1">
    <source>
        <dbReference type="SAM" id="MobiDB-lite"/>
    </source>
</evidence>
<feature type="region of interest" description="Disordered" evidence="1">
    <location>
        <begin position="61"/>
        <end position="88"/>
    </location>
</feature>
<sequence>MAVGDISERMFRALCVQLIRAGKLDSDDIDAAADELSAQGDDDAANTLRCFTLHAAAPSQSEWIAEQRRKQMRPIDGGRKGDGGKPTD</sequence>
<dbReference type="RefSeq" id="WP_381488552.1">
    <property type="nucleotide sequence ID" value="NZ_JBHTIK010000004.1"/>
</dbReference>
<name>A0ABW3C2S8_SPHXN</name>
<feature type="compositionally biased region" description="Basic and acidic residues" evidence="1">
    <location>
        <begin position="76"/>
        <end position="88"/>
    </location>
</feature>
<dbReference type="Proteomes" id="UP001597124">
    <property type="component" value="Unassembled WGS sequence"/>
</dbReference>
<evidence type="ECO:0000313" key="3">
    <source>
        <dbReference type="Proteomes" id="UP001597124"/>
    </source>
</evidence>
<dbReference type="EMBL" id="JBHTIK010000004">
    <property type="protein sequence ID" value="MFD0848199.1"/>
    <property type="molecule type" value="Genomic_DNA"/>
</dbReference>
<keyword evidence="3" id="KW-1185">Reference proteome</keyword>